<evidence type="ECO:0000256" key="9">
    <source>
        <dbReference type="ARBA" id="ARBA00023136"/>
    </source>
</evidence>
<accession>A0A0K9P4D3</accession>
<comment type="subcellular location">
    <subcellularLocation>
        <location evidence="2">Cell membrane</location>
    </subcellularLocation>
    <subcellularLocation>
        <location evidence="1">Nucleus</location>
    </subcellularLocation>
</comment>
<keyword evidence="4" id="KW-1003">Cell membrane</keyword>
<keyword evidence="8" id="KW-0446">Lipid-binding</keyword>
<dbReference type="Proteomes" id="UP000036987">
    <property type="component" value="Unassembled WGS sequence"/>
</dbReference>
<keyword evidence="3" id="KW-0343">GTPase activation</keyword>
<dbReference type="Pfam" id="PF00168">
    <property type="entry name" value="C2"/>
    <property type="match status" value="1"/>
</dbReference>
<evidence type="ECO:0000256" key="8">
    <source>
        <dbReference type="ARBA" id="ARBA00023121"/>
    </source>
</evidence>
<dbReference type="GO" id="GO:0005096">
    <property type="term" value="F:GTPase activator activity"/>
    <property type="evidence" value="ECO:0007669"/>
    <property type="project" value="UniProtKB-KW"/>
</dbReference>
<evidence type="ECO:0000256" key="5">
    <source>
        <dbReference type="ARBA" id="ARBA00022682"/>
    </source>
</evidence>
<keyword evidence="7" id="KW-0106">Calcium</keyword>
<evidence type="ECO:0000256" key="2">
    <source>
        <dbReference type="ARBA" id="ARBA00004236"/>
    </source>
</evidence>
<evidence type="ECO:0000256" key="11">
    <source>
        <dbReference type="ARBA" id="ARBA00024037"/>
    </source>
</evidence>
<dbReference type="PANTHER" id="PTHR45933">
    <property type="entry name" value="PROTEIN C2-DOMAIN ABA-RELATED 4"/>
    <property type="match status" value="1"/>
</dbReference>
<dbReference type="GO" id="GO:0046872">
    <property type="term" value="F:metal ion binding"/>
    <property type="evidence" value="ECO:0007669"/>
    <property type="project" value="UniProtKB-KW"/>
</dbReference>
<dbReference type="InterPro" id="IPR035892">
    <property type="entry name" value="C2_domain_sf"/>
</dbReference>
<sequence length="165" mass="18619">MEKLLGLVRIRVLRGIELAARDTMTSDPYVVIRMDTQKLKTSVKKGCLNPEWNETLTLSVSDPIKPIKLEVYDKDTFSKDDKMGDAEIDIQALLYAVKMGHLQVPEGTAIRRVQPSRDNCLSDESSVLWTNGGIVQDMFIRLRNVECGEIQLQLEWVNVPGAKCL</sequence>
<reference evidence="14" key="1">
    <citation type="journal article" date="2016" name="Nature">
        <title>The genome of the seagrass Zostera marina reveals angiosperm adaptation to the sea.</title>
        <authorList>
            <person name="Olsen J.L."/>
            <person name="Rouze P."/>
            <person name="Verhelst B."/>
            <person name="Lin Y.-C."/>
            <person name="Bayer T."/>
            <person name="Collen J."/>
            <person name="Dattolo E."/>
            <person name="De Paoli E."/>
            <person name="Dittami S."/>
            <person name="Maumus F."/>
            <person name="Michel G."/>
            <person name="Kersting A."/>
            <person name="Lauritano C."/>
            <person name="Lohaus R."/>
            <person name="Toepel M."/>
            <person name="Tonon T."/>
            <person name="Vanneste K."/>
            <person name="Amirebrahimi M."/>
            <person name="Brakel J."/>
            <person name="Bostroem C."/>
            <person name="Chovatia M."/>
            <person name="Grimwood J."/>
            <person name="Jenkins J.W."/>
            <person name="Jueterbock A."/>
            <person name="Mraz A."/>
            <person name="Stam W.T."/>
            <person name="Tice H."/>
            <person name="Bornberg-Bauer E."/>
            <person name="Green P.J."/>
            <person name="Pearson G.A."/>
            <person name="Procaccini G."/>
            <person name="Duarte C.M."/>
            <person name="Schmutz J."/>
            <person name="Reusch T.B.H."/>
            <person name="Van de Peer Y."/>
        </authorList>
    </citation>
    <scope>NUCLEOTIDE SEQUENCE [LARGE SCALE GENOMIC DNA]</scope>
    <source>
        <strain evidence="14">cv. Finnish</strain>
    </source>
</reference>
<dbReference type="CDD" id="cd04038">
    <property type="entry name" value="C2_ArfGAP"/>
    <property type="match status" value="1"/>
</dbReference>
<evidence type="ECO:0000256" key="6">
    <source>
        <dbReference type="ARBA" id="ARBA00022723"/>
    </source>
</evidence>
<evidence type="ECO:0000256" key="1">
    <source>
        <dbReference type="ARBA" id="ARBA00004123"/>
    </source>
</evidence>
<feature type="domain" description="C2" evidence="12">
    <location>
        <begin position="1"/>
        <end position="104"/>
    </location>
</feature>
<keyword evidence="10" id="KW-0539">Nucleus</keyword>
<dbReference type="AlphaFoldDB" id="A0A0K9P4D3"/>
<dbReference type="PROSITE" id="PS50004">
    <property type="entry name" value="C2"/>
    <property type="match status" value="1"/>
</dbReference>
<name>A0A0K9P4D3_ZOSMR</name>
<dbReference type="Gene3D" id="2.60.40.150">
    <property type="entry name" value="C2 domain"/>
    <property type="match status" value="1"/>
</dbReference>
<dbReference type="GO" id="GO:0008289">
    <property type="term" value="F:lipid binding"/>
    <property type="evidence" value="ECO:0007669"/>
    <property type="project" value="UniProtKB-KW"/>
</dbReference>
<dbReference type="GO" id="GO:0005886">
    <property type="term" value="C:plasma membrane"/>
    <property type="evidence" value="ECO:0007669"/>
    <property type="project" value="UniProtKB-SubCell"/>
</dbReference>
<organism evidence="13 14">
    <name type="scientific">Zostera marina</name>
    <name type="common">Eelgrass</name>
    <dbReference type="NCBI Taxonomy" id="29655"/>
    <lineage>
        <taxon>Eukaryota</taxon>
        <taxon>Viridiplantae</taxon>
        <taxon>Streptophyta</taxon>
        <taxon>Embryophyta</taxon>
        <taxon>Tracheophyta</taxon>
        <taxon>Spermatophyta</taxon>
        <taxon>Magnoliopsida</taxon>
        <taxon>Liliopsida</taxon>
        <taxon>Zosteraceae</taxon>
        <taxon>Zostera</taxon>
    </lineage>
</organism>
<evidence type="ECO:0000313" key="14">
    <source>
        <dbReference type="Proteomes" id="UP000036987"/>
    </source>
</evidence>
<keyword evidence="5" id="KW-0938">Abscisic acid signaling pathway</keyword>
<dbReference type="PRINTS" id="PR00360">
    <property type="entry name" value="C2DOMAIN"/>
</dbReference>
<evidence type="ECO:0000256" key="10">
    <source>
        <dbReference type="ARBA" id="ARBA00023242"/>
    </source>
</evidence>
<evidence type="ECO:0000313" key="13">
    <source>
        <dbReference type="EMBL" id="KMZ63854.1"/>
    </source>
</evidence>
<dbReference type="InterPro" id="IPR000008">
    <property type="entry name" value="C2_dom"/>
</dbReference>
<dbReference type="InterPro" id="IPR044562">
    <property type="entry name" value="CAR1-11"/>
</dbReference>
<protein>
    <submittedName>
        <fullName evidence="13">C2 domain-containing protein-like</fullName>
    </submittedName>
</protein>
<keyword evidence="9" id="KW-0472">Membrane</keyword>
<comment type="caution">
    <text evidence="13">The sequence shown here is derived from an EMBL/GenBank/DDBJ whole genome shotgun (WGS) entry which is preliminary data.</text>
</comment>
<dbReference type="GO" id="GO:0009738">
    <property type="term" value="P:abscisic acid-activated signaling pathway"/>
    <property type="evidence" value="ECO:0007669"/>
    <property type="project" value="UniProtKB-KW"/>
</dbReference>
<dbReference type="SUPFAM" id="SSF49562">
    <property type="entry name" value="C2 domain (Calcium/lipid-binding domain, CaLB)"/>
    <property type="match status" value="1"/>
</dbReference>
<evidence type="ECO:0000256" key="7">
    <source>
        <dbReference type="ARBA" id="ARBA00022837"/>
    </source>
</evidence>
<keyword evidence="14" id="KW-1185">Reference proteome</keyword>
<evidence type="ECO:0000256" key="3">
    <source>
        <dbReference type="ARBA" id="ARBA00022468"/>
    </source>
</evidence>
<dbReference type="PANTHER" id="PTHR45933:SF20">
    <property type="entry name" value="OS07G0108400 PROTEIN"/>
    <property type="match status" value="1"/>
</dbReference>
<dbReference type="OMA" id="CEESHIM"/>
<keyword evidence="6" id="KW-0479">Metal-binding</keyword>
<comment type="similarity">
    <text evidence="11">Belongs to the plant CAR protein family.</text>
</comment>
<dbReference type="SMART" id="SM00239">
    <property type="entry name" value="C2"/>
    <property type="match status" value="1"/>
</dbReference>
<dbReference type="GO" id="GO:0005634">
    <property type="term" value="C:nucleus"/>
    <property type="evidence" value="ECO:0007669"/>
    <property type="project" value="UniProtKB-SubCell"/>
</dbReference>
<evidence type="ECO:0000256" key="4">
    <source>
        <dbReference type="ARBA" id="ARBA00022475"/>
    </source>
</evidence>
<evidence type="ECO:0000259" key="12">
    <source>
        <dbReference type="PROSITE" id="PS50004"/>
    </source>
</evidence>
<gene>
    <name evidence="13" type="ORF">ZOSMA_393G00060</name>
</gene>
<proteinExistence type="inferred from homology"/>
<dbReference type="EMBL" id="LFYR01001200">
    <property type="protein sequence ID" value="KMZ63854.1"/>
    <property type="molecule type" value="Genomic_DNA"/>
</dbReference>
<dbReference type="OrthoDB" id="73919at2759"/>